<sequence>TEEPERKLVDDYATLFILHGVDEESRTIKIEVVAREERKEE</sequence>
<proteinExistence type="predicted"/>
<comment type="caution">
    <text evidence="1">The sequence shown here is derived from an EMBL/GenBank/DDBJ whole genome shotgun (WGS) entry which is preliminary data.</text>
</comment>
<dbReference type="EMBL" id="AMCI01004539">
    <property type="protein sequence ID" value="EJW97876.1"/>
    <property type="molecule type" value="Genomic_DNA"/>
</dbReference>
<evidence type="ECO:0000313" key="1">
    <source>
        <dbReference type="EMBL" id="EJW97876.1"/>
    </source>
</evidence>
<organism evidence="1">
    <name type="scientific">gut metagenome</name>
    <dbReference type="NCBI Taxonomy" id="749906"/>
    <lineage>
        <taxon>unclassified sequences</taxon>
        <taxon>metagenomes</taxon>
        <taxon>organismal metagenomes</taxon>
    </lineage>
</organism>
<accession>J9FSE0</accession>
<protein>
    <submittedName>
        <fullName evidence="1">Uncharacterized protein</fullName>
    </submittedName>
</protein>
<dbReference type="AlphaFoldDB" id="J9FSE0"/>
<gene>
    <name evidence="1" type="ORF">EVA_14018</name>
</gene>
<reference evidence="1" key="1">
    <citation type="journal article" date="2012" name="PLoS ONE">
        <title>Gene sets for utilization of primary and secondary nutrition supplies in the distal gut of endangered iberian lynx.</title>
        <authorList>
            <person name="Alcaide M."/>
            <person name="Messina E."/>
            <person name="Richter M."/>
            <person name="Bargiela R."/>
            <person name="Peplies J."/>
            <person name="Huws S.A."/>
            <person name="Newbold C.J."/>
            <person name="Golyshin P.N."/>
            <person name="Simon M.A."/>
            <person name="Lopez G."/>
            <person name="Yakimov M.M."/>
            <person name="Ferrer M."/>
        </authorList>
    </citation>
    <scope>NUCLEOTIDE SEQUENCE</scope>
</reference>
<feature type="non-terminal residue" evidence="1">
    <location>
        <position position="1"/>
    </location>
</feature>
<name>J9FSE0_9ZZZZ</name>